<keyword evidence="4" id="KW-1185">Reference proteome</keyword>
<dbReference type="Proteomes" id="UP000244929">
    <property type="component" value="Chromosome"/>
</dbReference>
<dbReference type="SMART" id="SM00922">
    <property type="entry name" value="MR_MLE"/>
    <property type="match status" value="1"/>
</dbReference>
<evidence type="ECO:0000313" key="3">
    <source>
        <dbReference type="EMBL" id="AWH86012.1"/>
    </source>
</evidence>
<dbReference type="CDD" id="cd03320">
    <property type="entry name" value="OSBS"/>
    <property type="match status" value="1"/>
</dbReference>
<dbReference type="KEGG" id="falb:HYN59_13235"/>
<dbReference type="OrthoDB" id="9766759at2"/>
<evidence type="ECO:0000313" key="4">
    <source>
        <dbReference type="Proteomes" id="UP000244929"/>
    </source>
</evidence>
<evidence type="ECO:0000256" key="1">
    <source>
        <dbReference type="ARBA" id="ARBA00022723"/>
    </source>
</evidence>
<sequence>MNCSYKKYILNFKRPSGTSRGVMTEKETWFIILEKEGKRGIGECGLLRGLSVDDRPDYEDKLKWACENIHLREEKLWEALIEFPSIQFGLETAFRSLEGETPYLLFPSAFTKGVENIPINGLVWMGEEAYMKQQIEEKLQQGFTCIKLKIGAIDFEKELGLLRFIRSNFSPEEIEIRVDANGAFSVNDTLDKLNQLSEFQLHSIEQPIPKNQTDRMSELCKNAPFPIALDEELIGVFGRDNKEQLLQKIKPQYIILKPSLVGGFRGTKEWIDIAEKYSIGWWVTSALESNIGLNAIAQWTFLQNNPMPQGLGTGALYTNNFDSPLEVTNGELAYNPDIDWEINL</sequence>
<keyword evidence="1" id="KW-0479">Metal-binding</keyword>
<proteinExistence type="predicted"/>
<dbReference type="Gene3D" id="3.30.390.10">
    <property type="entry name" value="Enolase-like, N-terminal domain"/>
    <property type="match status" value="1"/>
</dbReference>
<dbReference type="GO" id="GO:0046872">
    <property type="term" value="F:metal ion binding"/>
    <property type="evidence" value="ECO:0007669"/>
    <property type="project" value="UniProtKB-KW"/>
</dbReference>
<dbReference type="GO" id="GO:0016854">
    <property type="term" value="F:racemase and epimerase activity"/>
    <property type="evidence" value="ECO:0007669"/>
    <property type="project" value="UniProtKB-ARBA"/>
</dbReference>
<dbReference type="InterPro" id="IPR013342">
    <property type="entry name" value="Mandelate_racemase_C"/>
</dbReference>
<dbReference type="InterPro" id="IPR036849">
    <property type="entry name" value="Enolase-like_C_sf"/>
</dbReference>
<dbReference type="Pfam" id="PF13378">
    <property type="entry name" value="MR_MLE_C"/>
    <property type="match status" value="1"/>
</dbReference>
<dbReference type="EMBL" id="CP029186">
    <property type="protein sequence ID" value="AWH86012.1"/>
    <property type="molecule type" value="Genomic_DNA"/>
</dbReference>
<feature type="domain" description="Mandelate racemase/muconate lactonizing enzyme C-terminal" evidence="2">
    <location>
        <begin position="128"/>
        <end position="226"/>
    </location>
</feature>
<organism evidence="3 4">
    <name type="scientific">Flavobacterium album</name>
    <dbReference type="NCBI Taxonomy" id="2175091"/>
    <lineage>
        <taxon>Bacteria</taxon>
        <taxon>Pseudomonadati</taxon>
        <taxon>Bacteroidota</taxon>
        <taxon>Flavobacteriia</taxon>
        <taxon>Flavobacteriales</taxon>
        <taxon>Flavobacteriaceae</taxon>
        <taxon>Flavobacterium</taxon>
    </lineage>
</organism>
<dbReference type="SFLD" id="SFLDG00180">
    <property type="entry name" value="muconate_cycloisomerase"/>
    <property type="match status" value="1"/>
</dbReference>
<dbReference type="InterPro" id="IPR029065">
    <property type="entry name" value="Enolase_C-like"/>
</dbReference>
<dbReference type="SUPFAM" id="SSF54826">
    <property type="entry name" value="Enolase N-terminal domain-like"/>
    <property type="match status" value="1"/>
</dbReference>
<name>A0A2S1R016_9FLAO</name>
<dbReference type="PANTHER" id="PTHR48073:SF2">
    <property type="entry name" value="O-SUCCINYLBENZOATE SYNTHASE"/>
    <property type="match status" value="1"/>
</dbReference>
<reference evidence="3 4" key="1">
    <citation type="submission" date="2018-04" db="EMBL/GenBank/DDBJ databases">
        <title>Genome sequencing of Flavobacterium sp. HYN0059.</title>
        <authorList>
            <person name="Yi H."/>
            <person name="Baek C."/>
        </authorList>
    </citation>
    <scope>NUCLEOTIDE SEQUENCE [LARGE SCALE GENOMIC DNA]</scope>
    <source>
        <strain evidence="3 4">HYN0059</strain>
    </source>
</reference>
<dbReference type="RefSeq" id="WP_108778714.1">
    <property type="nucleotide sequence ID" value="NZ_CP029186.1"/>
</dbReference>
<accession>A0A2S1R016</accession>
<protein>
    <submittedName>
        <fullName evidence="3">O-succinylbenzoate synthase</fullName>
    </submittedName>
</protein>
<dbReference type="SFLD" id="SFLDS00001">
    <property type="entry name" value="Enolase"/>
    <property type="match status" value="1"/>
</dbReference>
<dbReference type="SUPFAM" id="SSF51604">
    <property type="entry name" value="Enolase C-terminal domain-like"/>
    <property type="match status" value="1"/>
</dbReference>
<dbReference type="SFLD" id="SFLDF00009">
    <property type="entry name" value="o-succinylbenzoate_synthase"/>
    <property type="match status" value="1"/>
</dbReference>
<dbReference type="PANTHER" id="PTHR48073">
    <property type="entry name" value="O-SUCCINYLBENZOATE SYNTHASE-RELATED"/>
    <property type="match status" value="1"/>
</dbReference>
<gene>
    <name evidence="3" type="ORF">HYN59_13235</name>
</gene>
<dbReference type="AlphaFoldDB" id="A0A2S1R016"/>
<dbReference type="Gene3D" id="3.20.20.120">
    <property type="entry name" value="Enolase-like C-terminal domain"/>
    <property type="match status" value="1"/>
</dbReference>
<dbReference type="InterPro" id="IPR029017">
    <property type="entry name" value="Enolase-like_N"/>
</dbReference>
<evidence type="ECO:0000259" key="2">
    <source>
        <dbReference type="SMART" id="SM00922"/>
    </source>
</evidence>